<feature type="non-terminal residue" evidence="1">
    <location>
        <position position="90"/>
    </location>
</feature>
<reference evidence="1" key="1">
    <citation type="submission" date="2018-05" db="EMBL/GenBank/DDBJ databases">
        <authorList>
            <person name="Lanie J.A."/>
            <person name="Ng W.-L."/>
            <person name="Kazmierczak K.M."/>
            <person name="Andrzejewski T.M."/>
            <person name="Davidsen T.M."/>
            <person name="Wayne K.J."/>
            <person name="Tettelin H."/>
            <person name="Glass J.I."/>
            <person name="Rusch D."/>
            <person name="Podicherti R."/>
            <person name="Tsui H.-C.T."/>
            <person name="Winkler M.E."/>
        </authorList>
    </citation>
    <scope>NUCLEOTIDE SEQUENCE</scope>
</reference>
<gene>
    <name evidence="1" type="ORF">METZ01_LOCUS309570</name>
</gene>
<organism evidence="1">
    <name type="scientific">marine metagenome</name>
    <dbReference type="NCBI Taxonomy" id="408172"/>
    <lineage>
        <taxon>unclassified sequences</taxon>
        <taxon>metagenomes</taxon>
        <taxon>ecological metagenomes</taxon>
    </lineage>
</organism>
<dbReference type="AlphaFoldDB" id="A0A382N6L1"/>
<name>A0A382N6L1_9ZZZZ</name>
<dbReference type="EMBL" id="UINC01098299">
    <property type="protein sequence ID" value="SVC56716.1"/>
    <property type="molecule type" value="Genomic_DNA"/>
</dbReference>
<protein>
    <submittedName>
        <fullName evidence="1">Uncharacterized protein</fullName>
    </submittedName>
</protein>
<evidence type="ECO:0000313" key="1">
    <source>
        <dbReference type="EMBL" id="SVC56716.1"/>
    </source>
</evidence>
<sequence length="90" mass="10030">MSLVFPYTCPLTRVLPWPEGHVFAVDFPLDIRAAVADEVADGLEADTTPLVVANVRRDHGLDPLGFGEEFFLVPMLSHQFLHRCGVFFSD</sequence>
<proteinExistence type="predicted"/>
<accession>A0A382N6L1</accession>